<dbReference type="SUPFAM" id="SSF140453">
    <property type="entry name" value="EsxAB dimer-like"/>
    <property type="match status" value="1"/>
</dbReference>
<evidence type="ECO:0000313" key="3">
    <source>
        <dbReference type="Proteomes" id="UP001220962"/>
    </source>
</evidence>
<evidence type="ECO:0000256" key="1">
    <source>
        <dbReference type="SAM" id="MobiDB-lite"/>
    </source>
</evidence>
<dbReference type="EMBL" id="CP118101">
    <property type="protein sequence ID" value="WDH83454.1"/>
    <property type="molecule type" value="Genomic_DNA"/>
</dbReference>
<name>A0AAX3N2W3_9BACL</name>
<dbReference type="InterPro" id="IPR036689">
    <property type="entry name" value="ESAT-6-like_sf"/>
</dbReference>
<dbReference type="Gene3D" id="1.10.287.850">
    <property type="entry name" value="HP0062-like domain"/>
    <property type="match status" value="1"/>
</dbReference>
<dbReference type="NCBIfam" id="TIGR03930">
    <property type="entry name" value="WXG100_ESAT6"/>
    <property type="match status" value="1"/>
</dbReference>
<dbReference type="InterPro" id="IPR010310">
    <property type="entry name" value="T7SS_ESAT-6-like"/>
</dbReference>
<organism evidence="2 3">
    <name type="scientific">Paenibacillus urinalis</name>
    <dbReference type="NCBI Taxonomy" id="521520"/>
    <lineage>
        <taxon>Bacteria</taxon>
        <taxon>Bacillati</taxon>
        <taxon>Bacillota</taxon>
        <taxon>Bacilli</taxon>
        <taxon>Bacillales</taxon>
        <taxon>Paenibacillaceae</taxon>
        <taxon>Paenibacillus</taxon>
    </lineage>
</organism>
<proteinExistence type="predicted"/>
<sequence length="383" mass="42362">MTTIKVPTEVLLSVSEQFNRASTQLEMMNENLLRQIFMLMSNWYGQRGTLFETDFKSAYEQMNITIQRMKVISQELEGIAVRFMNADQLQEFMGEQRMELFAKLSTTSSSEPPKSFMDQVGHTLTGVANGLRTGLGSVVDSIKDTGTAFVKNPIGTIGDMAYNATVGTVEDVVGIAAWGKEMIMDQEEREAFLDGMQEQVNQSGTANFAGEQAGVMLGSLLVGRFGIKGGPNLKPETGGAGGSSKSSDEGTGNIQTGGRNNLSVDEYFRQEAEASKMYDSIRASTSDVQVISKNTGIAESRIQRIKDHVFNNEHIKSSGNGRFDPDYEIAQAWTRLQQGTYNKKDIDLLNHELFESRFEGIFKTNYETAHDAAVRSGRPWEID</sequence>
<protein>
    <submittedName>
        <fullName evidence="2">WXG100 family type VII secretion target</fullName>
    </submittedName>
</protein>
<dbReference type="Proteomes" id="UP001220962">
    <property type="component" value="Chromosome"/>
</dbReference>
<dbReference type="Pfam" id="PF06013">
    <property type="entry name" value="WXG100"/>
    <property type="match status" value="1"/>
</dbReference>
<dbReference type="AlphaFoldDB" id="A0AAX3N2W3"/>
<reference evidence="2" key="1">
    <citation type="submission" date="2023-02" db="EMBL/GenBank/DDBJ databases">
        <title>Pathogen: clinical or host-associated sample.</title>
        <authorList>
            <person name="Hergert J."/>
            <person name="Casey R."/>
            <person name="Wagner J."/>
            <person name="Young E.L."/>
            <person name="Oakeson K.F."/>
        </authorList>
    </citation>
    <scope>NUCLEOTIDE SEQUENCE</scope>
    <source>
        <strain evidence="2">2022CK-00830</strain>
    </source>
</reference>
<feature type="region of interest" description="Disordered" evidence="1">
    <location>
        <begin position="231"/>
        <end position="263"/>
    </location>
</feature>
<feature type="compositionally biased region" description="Polar residues" evidence="1">
    <location>
        <begin position="243"/>
        <end position="263"/>
    </location>
</feature>
<accession>A0AAX3N2W3</accession>
<dbReference type="RefSeq" id="WP_205054146.1">
    <property type="nucleotide sequence ID" value="NZ_CP118101.1"/>
</dbReference>
<evidence type="ECO:0000313" key="2">
    <source>
        <dbReference type="EMBL" id="WDH83454.1"/>
    </source>
</evidence>
<gene>
    <name evidence="2" type="ORF">PUW23_04200</name>
</gene>